<keyword evidence="5" id="KW-0560">Oxidoreductase</keyword>
<dbReference type="SUPFAM" id="SSF54292">
    <property type="entry name" value="2Fe-2S ferredoxin-like"/>
    <property type="match status" value="1"/>
</dbReference>
<evidence type="ECO:0000256" key="4">
    <source>
        <dbReference type="ARBA" id="ARBA00022723"/>
    </source>
</evidence>
<dbReference type="CDD" id="cd00207">
    <property type="entry name" value="fer2"/>
    <property type="match status" value="1"/>
</dbReference>
<evidence type="ECO:0000313" key="10">
    <source>
        <dbReference type="EMBL" id="WTY34378.1"/>
    </source>
</evidence>
<dbReference type="SUPFAM" id="SSF52343">
    <property type="entry name" value="Ferredoxin reductase-like, C-terminal NADP-linked domain"/>
    <property type="match status" value="1"/>
</dbReference>
<dbReference type="PROSITE" id="PS51085">
    <property type="entry name" value="2FE2S_FER_2"/>
    <property type="match status" value="1"/>
</dbReference>
<accession>A0ABZ1N3B6</accession>
<dbReference type="PRINTS" id="PR00409">
    <property type="entry name" value="PHDIOXRDTASE"/>
</dbReference>
<dbReference type="PANTHER" id="PTHR47354">
    <property type="entry name" value="NADH OXIDOREDUCTASE HCR"/>
    <property type="match status" value="1"/>
</dbReference>
<dbReference type="InterPro" id="IPR001041">
    <property type="entry name" value="2Fe-2S_ferredoxin-type"/>
</dbReference>
<dbReference type="Proteomes" id="UP001621418">
    <property type="component" value="Chromosome"/>
</dbReference>
<reference evidence="10 11" key="1">
    <citation type="submission" date="2022-10" db="EMBL/GenBank/DDBJ databases">
        <title>The complete genomes of actinobacterial strains from the NBC collection.</title>
        <authorList>
            <person name="Joergensen T.S."/>
            <person name="Alvarez Arevalo M."/>
            <person name="Sterndorff E.B."/>
            <person name="Faurdal D."/>
            <person name="Vuksanovic O."/>
            <person name="Mourched A.-S."/>
            <person name="Charusanti P."/>
            <person name="Shaw S."/>
            <person name="Blin K."/>
            <person name="Weber T."/>
        </authorList>
    </citation>
    <scope>NUCLEOTIDE SEQUENCE [LARGE SCALE GENOMIC DNA]</scope>
    <source>
        <strain evidence="10 11">NBC_01413</strain>
    </source>
</reference>
<comment type="cofactor">
    <cofactor evidence="1">
        <name>FAD</name>
        <dbReference type="ChEBI" id="CHEBI:57692"/>
    </cofactor>
</comment>
<dbReference type="InterPro" id="IPR001433">
    <property type="entry name" value="OxRdtase_FAD/NAD-bd"/>
</dbReference>
<evidence type="ECO:0000256" key="5">
    <source>
        <dbReference type="ARBA" id="ARBA00023002"/>
    </source>
</evidence>
<dbReference type="PROSITE" id="PS51384">
    <property type="entry name" value="FAD_FR"/>
    <property type="match status" value="1"/>
</dbReference>
<feature type="domain" description="FAD-binding FR-type" evidence="9">
    <location>
        <begin position="10"/>
        <end position="112"/>
    </location>
</feature>
<dbReference type="InterPro" id="IPR017927">
    <property type="entry name" value="FAD-bd_FR_type"/>
</dbReference>
<dbReference type="SUPFAM" id="SSF63380">
    <property type="entry name" value="Riboflavin synthase domain-like"/>
    <property type="match status" value="1"/>
</dbReference>
<dbReference type="PROSITE" id="PS00197">
    <property type="entry name" value="2FE2S_FER_1"/>
    <property type="match status" value="1"/>
</dbReference>
<evidence type="ECO:0000256" key="3">
    <source>
        <dbReference type="ARBA" id="ARBA00022714"/>
    </source>
</evidence>
<dbReference type="RefSeq" id="WP_405146699.1">
    <property type="nucleotide sequence ID" value="NZ_CP109527.1"/>
</dbReference>
<keyword evidence="7" id="KW-0411">Iron-sulfur</keyword>
<dbReference type="InterPro" id="IPR050415">
    <property type="entry name" value="MRET"/>
</dbReference>
<dbReference type="InterPro" id="IPR006058">
    <property type="entry name" value="2Fe2S_fd_BS"/>
</dbReference>
<evidence type="ECO:0000256" key="2">
    <source>
        <dbReference type="ARBA" id="ARBA00022630"/>
    </source>
</evidence>
<organism evidence="10 11">
    <name type="scientific">Nocardia salmonicida</name>
    <dbReference type="NCBI Taxonomy" id="53431"/>
    <lineage>
        <taxon>Bacteria</taxon>
        <taxon>Bacillati</taxon>
        <taxon>Actinomycetota</taxon>
        <taxon>Actinomycetes</taxon>
        <taxon>Mycobacteriales</taxon>
        <taxon>Nocardiaceae</taxon>
        <taxon>Nocardia</taxon>
    </lineage>
</organism>
<sequence length="322" mass="34965">MSGAGQHGVDDVRDVVVSAIVPEAVGVVSVVLSPVGDDKLPTWEPGAHIDLLLGPDLERQYSLCGDLGDRDRWQVSVLREPDSRGGSAWVHERLRVGDVLRCRGPRNNFPLQTAEQYLFIAGGIGITPLLPMIARCTADNAQWRLVYGGRGEASMAFRDLLAEHGERVTFWPQDKLGLMDLDTLLAQPRSGTAIYSCGPEPLLAAVEDRCRVWPAGALHLERFRPRPGALDGVSTPFEVELDQSGMVLEIPAGESILDTLEAVGVDVPNACREGTCGTCETVVLEGEPDHRDSFLTEDERASGEVMMVCCSRALSKRLVLDL</sequence>
<keyword evidence="4" id="KW-0479">Metal-binding</keyword>
<dbReference type="Gene3D" id="3.10.20.30">
    <property type="match status" value="1"/>
</dbReference>
<dbReference type="EMBL" id="CP109527">
    <property type="protein sequence ID" value="WTY34378.1"/>
    <property type="molecule type" value="Genomic_DNA"/>
</dbReference>
<dbReference type="Gene3D" id="3.40.50.80">
    <property type="entry name" value="Nucleotide-binding domain of ferredoxin-NADP reductase (FNR) module"/>
    <property type="match status" value="1"/>
</dbReference>
<dbReference type="Pfam" id="PF00175">
    <property type="entry name" value="NAD_binding_1"/>
    <property type="match status" value="1"/>
</dbReference>
<dbReference type="Pfam" id="PF00111">
    <property type="entry name" value="Fer2"/>
    <property type="match status" value="1"/>
</dbReference>
<dbReference type="Gene3D" id="2.40.30.10">
    <property type="entry name" value="Translation factors"/>
    <property type="match status" value="1"/>
</dbReference>
<dbReference type="PANTHER" id="PTHR47354:SF1">
    <property type="entry name" value="CARNITINE MONOOXYGENASE REDUCTASE SUBUNIT"/>
    <property type="match status" value="1"/>
</dbReference>
<dbReference type="CDD" id="cd06185">
    <property type="entry name" value="PDR_like"/>
    <property type="match status" value="1"/>
</dbReference>
<evidence type="ECO:0000259" key="9">
    <source>
        <dbReference type="PROSITE" id="PS51384"/>
    </source>
</evidence>
<evidence type="ECO:0000256" key="1">
    <source>
        <dbReference type="ARBA" id="ARBA00001974"/>
    </source>
</evidence>
<keyword evidence="6" id="KW-0408">Iron</keyword>
<evidence type="ECO:0000256" key="7">
    <source>
        <dbReference type="ARBA" id="ARBA00023014"/>
    </source>
</evidence>
<keyword evidence="11" id="KW-1185">Reference proteome</keyword>
<name>A0ABZ1N3B6_9NOCA</name>
<keyword evidence="3" id="KW-0001">2Fe-2S</keyword>
<evidence type="ECO:0000313" key="11">
    <source>
        <dbReference type="Proteomes" id="UP001621418"/>
    </source>
</evidence>
<gene>
    <name evidence="10" type="ORF">OG308_24065</name>
</gene>
<feature type="domain" description="2Fe-2S ferredoxin-type" evidence="8">
    <location>
        <begin position="237"/>
        <end position="322"/>
    </location>
</feature>
<protein>
    <submittedName>
        <fullName evidence="10">PDR/VanB family oxidoreductase</fullName>
    </submittedName>
</protein>
<dbReference type="InterPro" id="IPR036010">
    <property type="entry name" value="2Fe-2S_ferredoxin-like_sf"/>
</dbReference>
<proteinExistence type="predicted"/>
<dbReference type="InterPro" id="IPR012675">
    <property type="entry name" value="Beta-grasp_dom_sf"/>
</dbReference>
<dbReference type="InterPro" id="IPR039261">
    <property type="entry name" value="FNR_nucleotide-bd"/>
</dbReference>
<dbReference type="InterPro" id="IPR017938">
    <property type="entry name" value="Riboflavin_synthase-like_b-brl"/>
</dbReference>
<keyword evidence="2" id="KW-0285">Flavoprotein</keyword>
<evidence type="ECO:0000256" key="6">
    <source>
        <dbReference type="ARBA" id="ARBA00023004"/>
    </source>
</evidence>
<evidence type="ECO:0000259" key="8">
    <source>
        <dbReference type="PROSITE" id="PS51085"/>
    </source>
</evidence>